<dbReference type="InterPro" id="IPR001128">
    <property type="entry name" value="Cyt_P450"/>
</dbReference>
<keyword evidence="3" id="KW-0560">Oxidoreductase</keyword>
<sequence length="185" mass="20640">MATLPVIVMNRSRTLEWSTTINFKFGPGFSFTSPGTRIVDISKPEWIEHVQKTNLSNYVKGPLRQPIMLDVLGRGIFVADGSAWKKARQATFSIFTPNTFKTIIIPSTNQSMQGVTKVLKDAAQEEHDFAYSLVDERLANLSQEADFQGHPDLLSLFITARDTHGGGLERDELRDTAINMIIAGR</sequence>
<accession>W8FKY1</accession>
<dbReference type="Pfam" id="PF00067">
    <property type="entry name" value="p450"/>
    <property type="match status" value="1"/>
</dbReference>
<name>W8FKY1_9BASI</name>
<dbReference type="InterPro" id="IPR036396">
    <property type="entry name" value="Cyt_P450_sf"/>
</dbReference>
<dbReference type="GO" id="GO:0005506">
    <property type="term" value="F:iron ion binding"/>
    <property type="evidence" value="ECO:0007669"/>
    <property type="project" value="InterPro"/>
</dbReference>
<dbReference type="Gene3D" id="1.10.630.10">
    <property type="entry name" value="Cytochrome P450"/>
    <property type="match status" value="2"/>
</dbReference>
<dbReference type="PANTHER" id="PTHR24296">
    <property type="entry name" value="CYTOCHROME P450"/>
    <property type="match status" value="1"/>
</dbReference>
<dbReference type="GO" id="GO:0004497">
    <property type="term" value="F:monooxygenase activity"/>
    <property type="evidence" value="ECO:0007669"/>
    <property type="project" value="InterPro"/>
</dbReference>
<evidence type="ECO:0000256" key="1">
    <source>
        <dbReference type="ARBA" id="ARBA00010617"/>
    </source>
</evidence>
<organism evidence="5">
    <name type="scientific">Puccinia horiana</name>
    <dbReference type="NCBI Taxonomy" id="331382"/>
    <lineage>
        <taxon>Eukaryota</taxon>
        <taxon>Fungi</taxon>
        <taxon>Dikarya</taxon>
        <taxon>Basidiomycota</taxon>
        <taxon>Pucciniomycotina</taxon>
        <taxon>Pucciniomycetes</taxon>
        <taxon>Pucciniales</taxon>
        <taxon>Pucciniaceae</taxon>
        <taxon>Puccinia</taxon>
    </lineage>
</organism>
<evidence type="ECO:0000256" key="4">
    <source>
        <dbReference type="ARBA" id="ARBA00023004"/>
    </source>
</evidence>
<proteinExistence type="inferred from homology"/>
<dbReference type="SUPFAM" id="SSF48264">
    <property type="entry name" value="Cytochrome P450"/>
    <property type="match status" value="1"/>
</dbReference>
<evidence type="ECO:0000256" key="2">
    <source>
        <dbReference type="ARBA" id="ARBA00022723"/>
    </source>
</evidence>
<protein>
    <submittedName>
        <fullName evidence="5">Putative cytochrome P450</fullName>
    </submittedName>
</protein>
<dbReference type="AlphaFoldDB" id="W8FKY1"/>
<keyword evidence="4" id="KW-0408">Iron</keyword>
<evidence type="ECO:0000313" key="5">
    <source>
        <dbReference type="EMBL" id="AHK06539.1"/>
    </source>
</evidence>
<keyword evidence="2" id="KW-0479">Metal-binding</keyword>
<dbReference type="GO" id="GO:0016705">
    <property type="term" value="F:oxidoreductase activity, acting on paired donors, with incorporation or reduction of molecular oxygen"/>
    <property type="evidence" value="ECO:0007669"/>
    <property type="project" value="InterPro"/>
</dbReference>
<comment type="similarity">
    <text evidence="1">Belongs to the cytochrome P450 family.</text>
</comment>
<reference evidence="5" key="1">
    <citation type="submission" date="2013-11" db="EMBL/GenBank/DDBJ databases">
        <title>Study of Puccinia horiana genome and resistance mechanism for Chrysanthemum White Rust.</title>
        <authorList>
            <person name="Kim J.-G."/>
            <person name="Lee D.-J."/>
            <person name="Kim C."/>
            <person name="Baek J.H."/>
        </authorList>
    </citation>
    <scope>NUCLEOTIDE SEQUENCE</scope>
    <source>
        <strain evidence="5">BY2013C01</strain>
    </source>
</reference>
<dbReference type="EMBL" id="KF882605">
    <property type="protein sequence ID" value="AHK06539.1"/>
    <property type="molecule type" value="Genomic_DNA"/>
</dbReference>
<dbReference type="GO" id="GO:0020037">
    <property type="term" value="F:heme binding"/>
    <property type="evidence" value="ECO:0007669"/>
    <property type="project" value="InterPro"/>
</dbReference>
<evidence type="ECO:0000256" key="3">
    <source>
        <dbReference type="ARBA" id="ARBA00023002"/>
    </source>
</evidence>